<organism evidence="4 5">
    <name type="scientific">Thauera phenylacetica B4P</name>
    <dbReference type="NCBI Taxonomy" id="1234382"/>
    <lineage>
        <taxon>Bacteria</taxon>
        <taxon>Pseudomonadati</taxon>
        <taxon>Pseudomonadota</taxon>
        <taxon>Betaproteobacteria</taxon>
        <taxon>Rhodocyclales</taxon>
        <taxon>Zoogloeaceae</taxon>
        <taxon>Thauera</taxon>
    </lineage>
</organism>
<proteinExistence type="predicted"/>
<dbReference type="InterPro" id="IPR050595">
    <property type="entry name" value="Bact_response_regulator"/>
</dbReference>
<dbReference type="PROSITE" id="PS50110">
    <property type="entry name" value="RESPONSE_REGULATORY"/>
    <property type="match status" value="1"/>
</dbReference>
<feature type="domain" description="Response regulatory" evidence="3">
    <location>
        <begin position="4"/>
        <end position="121"/>
    </location>
</feature>
<evidence type="ECO:0000256" key="2">
    <source>
        <dbReference type="PROSITE-ProRule" id="PRU00169"/>
    </source>
</evidence>
<gene>
    <name evidence="4" type="ORF">C667_10915</name>
</gene>
<dbReference type="EMBL" id="AMXF01000067">
    <property type="protein sequence ID" value="ENO97050.1"/>
    <property type="molecule type" value="Genomic_DNA"/>
</dbReference>
<dbReference type="SUPFAM" id="SSF52172">
    <property type="entry name" value="CheY-like"/>
    <property type="match status" value="1"/>
</dbReference>
<evidence type="ECO:0000259" key="3">
    <source>
        <dbReference type="PROSITE" id="PS50110"/>
    </source>
</evidence>
<comment type="caution">
    <text evidence="4">The sequence shown here is derived from an EMBL/GenBank/DDBJ whole genome shotgun (WGS) entry which is preliminary data.</text>
</comment>
<keyword evidence="5" id="KW-1185">Reference proteome</keyword>
<dbReference type="Proteomes" id="UP000013047">
    <property type="component" value="Unassembled WGS sequence"/>
</dbReference>
<feature type="modified residue" description="4-aspartylphosphate" evidence="2">
    <location>
        <position position="53"/>
    </location>
</feature>
<dbReference type="InterPro" id="IPR001789">
    <property type="entry name" value="Sig_transdc_resp-reg_receiver"/>
</dbReference>
<evidence type="ECO:0000313" key="4">
    <source>
        <dbReference type="EMBL" id="ENO97050.1"/>
    </source>
</evidence>
<dbReference type="SMART" id="SM00448">
    <property type="entry name" value="REC"/>
    <property type="match status" value="1"/>
</dbReference>
<dbReference type="PANTHER" id="PTHR44591">
    <property type="entry name" value="STRESS RESPONSE REGULATOR PROTEIN 1"/>
    <property type="match status" value="1"/>
</dbReference>
<dbReference type="OrthoDB" id="9179585at2"/>
<dbReference type="CDD" id="cd17574">
    <property type="entry name" value="REC_OmpR"/>
    <property type="match status" value="1"/>
</dbReference>
<accession>N6YZM8</accession>
<dbReference type="RefSeq" id="WP_004362934.1">
    <property type="nucleotide sequence ID" value="NZ_AMXF01000067.1"/>
</dbReference>
<dbReference type="InterPro" id="IPR011006">
    <property type="entry name" value="CheY-like_superfamily"/>
</dbReference>
<evidence type="ECO:0000256" key="1">
    <source>
        <dbReference type="ARBA" id="ARBA00022553"/>
    </source>
</evidence>
<name>N6YZM8_9RHOO</name>
<dbReference type="PANTHER" id="PTHR44591:SF3">
    <property type="entry name" value="RESPONSE REGULATORY DOMAIN-CONTAINING PROTEIN"/>
    <property type="match status" value="1"/>
</dbReference>
<reference evidence="4 5" key="1">
    <citation type="submission" date="2012-09" db="EMBL/GenBank/DDBJ databases">
        <title>Draft Genome Sequences of 6 Strains from Genus Thauera.</title>
        <authorList>
            <person name="Liu B."/>
            <person name="Shapleigh J.P."/>
            <person name="Frostegard A.H."/>
        </authorList>
    </citation>
    <scope>NUCLEOTIDE SEQUENCE [LARGE SCALE GENOMIC DNA]</scope>
    <source>
        <strain evidence="4 5">B4P</strain>
    </source>
</reference>
<dbReference type="Gene3D" id="3.40.50.2300">
    <property type="match status" value="1"/>
</dbReference>
<dbReference type="GO" id="GO:0000160">
    <property type="term" value="P:phosphorelay signal transduction system"/>
    <property type="evidence" value="ECO:0007669"/>
    <property type="project" value="InterPro"/>
</dbReference>
<protein>
    <submittedName>
        <fullName evidence="4">CheY-like response regulator receiver protein</fullName>
    </submittedName>
</protein>
<sequence>MNKIILVIEDQPEIRKLICMTMDYDGFEVHESDNGDSGLKMIKALRPGVVLLDVMMPGSIDGFQVCERVRADPEIAHTPIVMLTARGQQSDILTGRRVGCDEYLTKPFSPLQLIEIVERLLEKGR</sequence>
<evidence type="ECO:0000313" key="5">
    <source>
        <dbReference type="Proteomes" id="UP000013047"/>
    </source>
</evidence>
<keyword evidence="1 2" id="KW-0597">Phosphoprotein</keyword>
<dbReference type="Pfam" id="PF00072">
    <property type="entry name" value="Response_reg"/>
    <property type="match status" value="1"/>
</dbReference>
<dbReference type="AlphaFoldDB" id="N6YZM8"/>